<dbReference type="EMBL" id="AHMO02000011">
    <property type="protein sequence ID" value="EQA43666.1"/>
    <property type="molecule type" value="Genomic_DNA"/>
</dbReference>
<organism evidence="1 2">
    <name type="scientific">Leptospira broomii serovar Hurstbridge str. 5399</name>
    <dbReference type="NCBI Taxonomy" id="1049789"/>
    <lineage>
        <taxon>Bacteria</taxon>
        <taxon>Pseudomonadati</taxon>
        <taxon>Spirochaetota</taxon>
        <taxon>Spirochaetia</taxon>
        <taxon>Leptospirales</taxon>
        <taxon>Leptospiraceae</taxon>
        <taxon>Leptospira</taxon>
    </lineage>
</organism>
<proteinExistence type="predicted"/>
<keyword evidence="2" id="KW-1185">Reference proteome</keyword>
<accession>T0F6Z3</accession>
<protein>
    <submittedName>
        <fullName evidence="1">Uncharacterized protein</fullName>
    </submittedName>
</protein>
<sequence length="43" mass="4922">MNTKGTYPEKLGRFLLSKPSGKKYLLGFYELDDPNGEEVKEDL</sequence>
<dbReference type="STRING" id="1049789.LEP1GSC050_1299"/>
<evidence type="ECO:0000313" key="1">
    <source>
        <dbReference type="EMBL" id="EQA43666.1"/>
    </source>
</evidence>
<dbReference type="Proteomes" id="UP000015454">
    <property type="component" value="Unassembled WGS sequence"/>
</dbReference>
<dbReference type="AlphaFoldDB" id="T0F6Z3"/>
<comment type="caution">
    <text evidence="1">The sequence shown here is derived from an EMBL/GenBank/DDBJ whole genome shotgun (WGS) entry which is preliminary data.</text>
</comment>
<evidence type="ECO:0000313" key="2">
    <source>
        <dbReference type="Proteomes" id="UP000015454"/>
    </source>
</evidence>
<gene>
    <name evidence="1" type="ORF">LEP1GSC050_1299</name>
</gene>
<name>T0F6Z3_9LEPT</name>
<reference evidence="1" key="1">
    <citation type="submission" date="2013-05" db="EMBL/GenBank/DDBJ databases">
        <authorList>
            <person name="Harkins D.M."/>
            <person name="Durkin A.S."/>
            <person name="Brinkac L.M."/>
            <person name="Haft D.H."/>
            <person name="Selengut J.D."/>
            <person name="Sanka R."/>
            <person name="DePew J."/>
            <person name="Purushe J."/>
            <person name="Hartskeerl R.A."/>
            <person name="Ahmed A."/>
            <person name="van der Linden H."/>
            <person name="Goris M.G.A."/>
            <person name="Vinetz J.M."/>
            <person name="Sutton G.G."/>
            <person name="Nierman W.C."/>
            <person name="Fouts D.E."/>
        </authorList>
    </citation>
    <scope>NUCLEOTIDE SEQUENCE [LARGE SCALE GENOMIC DNA]</scope>
    <source>
        <strain evidence="1">5399</strain>
    </source>
</reference>